<dbReference type="Pfam" id="PF00128">
    <property type="entry name" value="Alpha-amylase"/>
    <property type="match status" value="1"/>
</dbReference>
<dbReference type="AlphaFoldDB" id="A0A4U1IEN6"/>
<dbReference type="CDD" id="cd11336">
    <property type="entry name" value="AmyAc_MTSase"/>
    <property type="match status" value="1"/>
</dbReference>
<accession>A0A4U1IEN6</accession>
<protein>
    <submittedName>
        <fullName evidence="3">Malto-oligosyltrehalose synthase</fullName>
    </submittedName>
</protein>
<feature type="region of interest" description="Disordered" evidence="1">
    <location>
        <begin position="510"/>
        <end position="536"/>
    </location>
</feature>
<feature type="domain" description="Glycosyl hydrolase family 13 catalytic" evidence="2">
    <location>
        <begin position="13"/>
        <end position="811"/>
    </location>
</feature>
<dbReference type="OrthoDB" id="9761577at2"/>
<evidence type="ECO:0000313" key="4">
    <source>
        <dbReference type="Proteomes" id="UP000305539"/>
    </source>
</evidence>
<dbReference type="SUPFAM" id="SSF51445">
    <property type="entry name" value="(Trans)glycosidases"/>
    <property type="match status" value="1"/>
</dbReference>
<feature type="compositionally biased region" description="Polar residues" evidence="1">
    <location>
        <begin position="521"/>
        <end position="536"/>
    </location>
</feature>
<dbReference type="Proteomes" id="UP000305539">
    <property type="component" value="Unassembled WGS sequence"/>
</dbReference>
<comment type="caution">
    <text evidence="3">The sequence shown here is derived from an EMBL/GenBank/DDBJ whole genome shotgun (WGS) entry which is preliminary data.</text>
</comment>
<dbReference type="GO" id="GO:0005992">
    <property type="term" value="P:trehalose biosynthetic process"/>
    <property type="evidence" value="ECO:0007669"/>
    <property type="project" value="TreeGrafter"/>
</dbReference>
<dbReference type="PANTHER" id="PTHR10357">
    <property type="entry name" value="ALPHA-AMYLASE FAMILY MEMBER"/>
    <property type="match status" value="1"/>
</dbReference>
<dbReference type="InterPro" id="IPR012767">
    <property type="entry name" value="Trehalose_TreY"/>
</dbReference>
<organism evidence="3 4">
    <name type="scientific">Trinickia terrae</name>
    <dbReference type="NCBI Taxonomy" id="2571161"/>
    <lineage>
        <taxon>Bacteria</taxon>
        <taxon>Pseudomonadati</taxon>
        <taxon>Pseudomonadota</taxon>
        <taxon>Betaproteobacteria</taxon>
        <taxon>Burkholderiales</taxon>
        <taxon>Burkholderiaceae</taxon>
        <taxon>Trinickia</taxon>
    </lineage>
</organism>
<dbReference type="NCBIfam" id="TIGR02401">
    <property type="entry name" value="trehalose_TreY"/>
    <property type="match status" value="1"/>
</dbReference>
<sequence length="945" mass="104882">MTVPRSTLRLQLHRGFTLDDAAAQLDYFASLGVSHLYLSPITTAVPGSTHGYDTVDYTRVNPELGGEAALLRLADAARARQMGLIADIVPNHMGIGSAHNAWWLDILEWGRHSAFGRHFDVDWHSPDPALRGKALAPCLGAPYGEELEAGRITLQFDRDAVRFFAAYAHHVFPICPAEYAPILQTVDQPELAALAERFTGLAPQAADQPRAEQARDALREFVATEHGMAAIGAALQAYAPDTASGRERLHRLLERQFFRLAWWRTAADEVNWRRFFDVSTLAALRQERPEVFEATHALILRLFAQGVIDGVRVDHVDGLADPREYCQRLRQRLFDVEGERPQQIDGRRAYLIVEKILARREPLSVDWGVDGSTGYDFMNDVGALLHDPGGAAPLADAWAELAGNPRSFADEALIARRKILTEHLSAELDRSARALHRIARDHPATRDFTLTSIRRAVAELAVHFPVYRIYLLNGQRTDDDEPYFNQALEAARQTLPRADHQVLERVAGWLGGKTREREENPAQTTQHANSPNSQKRTTPALFAQLTAPLAAKAIEDTACYRYGRLLSRNEVGADPGEFALSVEDFHAANLARAKHFPHTMLTTATHDHKRGEDVRARLAVLSEIAHEWNAARHAWSTLNAPQRRVLDGNDRDWAPGPAAEAMLYQTLAGCWPLDLDPGDEAGVKALAERVAGWQEKALREAKLRTSWYARDEAYEQASRDFLLDILAPQRRDGFLHELPAFVARIARAGAVNSLLQTVLRMTSPGVPDLYQGTELWDFSLVDPDNRRPVDFARRHAWLTGEPPSEQLANWRDGRVKLGIVHRALTLRAASPALFLEGSYVPLTVRGKLARHAIAFARQHGDAYAIVIGTRFAMALLDEGRDVPHVEPAKWEDTVVVLPNTLAGRALFDWLSPGAPKVDEAGALRVSEALAALPVAVLVEEGVRAA</sequence>
<name>A0A4U1IEN6_9BURK</name>
<dbReference type="PANTHER" id="PTHR10357:SF216">
    <property type="entry name" value="MALTOOLIGOSYL TREHALOSE SYNTHASE-RELATED"/>
    <property type="match status" value="1"/>
</dbReference>
<dbReference type="Gene3D" id="3.20.20.80">
    <property type="entry name" value="Glycosidases"/>
    <property type="match status" value="3"/>
</dbReference>
<dbReference type="InterPro" id="IPR017853">
    <property type="entry name" value="GH"/>
</dbReference>
<evidence type="ECO:0000259" key="2">
    <source>
        <dbReference type="SMART" id="SM00642"/>
    </source>
</evidence>
<dbReference type="GO" id="GO:0047470">
    <property type="term" value="F:(1,4)-alpha-D-glucan 1-alpha-D-glucosylmutase activity"/>
    <property type="evidence" value="ECO:0007669"/>
    <property type="project" value="TreeGrafter"/>
</dbReference>
<reference evidence="3 4" key="1">
    <citation type="submission" date="2019-04" db="EMBL/GenBank/DDBJ databases">
        <title>Trinickia sp. 7GSK02, isolated from subtropical forest soil.</title>
        <authorList>
            <person name="Gao Z.-H."/>
            <person name="Qiu L.-H."/>
        </authorList>
    </citation>
    <scope>NUCLEOTIDE SEQUENCE [LARGE SCALE GENOMIC DNA]</scope>
    <source>
        <strain evidence="3 4">7GSK02</strain>
    </source>
</reference>
<dbReference type="Gene3D" id="1.10.10.470">
    <property type="entry name" value="Maltooligosyl trehalose synthase, domain 4"/>
    <property type="match status" value="1"/>
</dbReference>
<evidence type="ECO:0000256" key="1">
    <source>
        <dbReference type="SAM" id="MobiDB-lite"/>
    </source>
</evidence>
<dbReference type="InterPro" id="IPR006047">
    <property type="entry name" value="GH13_cat_dom"/>
</dbReference>
<dbReference type="InterPro" id="IPR013797">
    <property type="entry name" value="Maltooligo_trehalose_synth_4"/>
</dbReference>
<evidence type="ECO:0000313" key="3">
    <source>
        <dbReference type="EMBL" id="TKC92166.1"/>
    </source>
</evidence>
<dbReference type="RefSeq" id="WP_136891947.1">
    <property type="nucleotide sequence ID" value="NZ_SWJE01000001.1"/>
</dbReference>
<dbReference type="EMBL" id="SWJE01000001">
    <property type="protein sequence ID" value="TKC92166.1"/>
    <property type="molecule type" value="Genomic_DNA"/>
</dbReference>
<keyword evidence="4" id="KW-1185">Reference proteome</keyword>
<proteinExistence type="predicted"/>
<dbReference type="GO" id="GO:0030980">
    <property type="term" value="P:alpha-glucan catabolic process"/>
    <property type="evidence" value="ECO:0007669"/>
    <property type="project" value="TreeGrafter"/>
</dbReference>
<dbReference type="SMART" id="SM00642">
    <property type="entry name" value="Aamy"/>
    <property type="match status" value="1"/>
</dbReference>
<gene>
    <name evidence="3" type="primary">treY</name>
    <name evidence="3" type="ORF">FAZ69_00180</name>
</gene>